<evidence type="ECO:0000313" key="4">
    <source>
        <dbReference type="EMBL" id="KAF5384478.1"/>
    </source>
</evidence>
<sequence length="317" mass="34404">MTSTVSEQEASPLPGLQEIRVPGQRTLPSGAVFPLAASPSASHDGSTARQTISAWANLGRQWSSSGKLQEVLDKHGAIILRDLPVESAQDFSEFLHSFGWTAHEDVGNPVKRNVLAKNVAKANEGPPDLYIAAHSEFGISSIFPSHICFWGSAVAEEGGETPVSSGAVLLQRLQKETPEFVKDLLNKGVTYTIYHPPSQLTGDANGNGVRAAWGSKIQPGDDEETTKSKIEGEIRRISPETTWKWQEDGGLFTMQRTPAFRKHPNTGAEGVFGNISSYYVGSKIMGTLEPPYLTSTGFYKPPPMVRDPLALMLENDK</sequence>
<evidence type="ECO:0000259" key="3">
    <source>
        <dbReference type="Pfam" id="PF02668"/>
    </source>
</evidence>
<gene>
    <name evidence="4" type="ORF">D9757_006458</name>
</gene>
<dbReference type="Pfam" id="PF02668">
    <property type="entry name" value="TauD"/>
    <property type="match status" value="1"/>
</dbReference>
<dbReference type="InterPro" id="IPR050411">
    <property type="entry name" value="AlphaKG_dependent_hydroxylases"/>
</dbReference>
<dbReference type="PANTHER" id="PTHR10696:SF21">
    <property type="entry name" value="TAUD_TFDA-LIKE DOMAIN-CONTAINING PROTEIN"/>
    <property type="match status" value="1"/>
</dbReference>
<name>A0A8H5HJG5_9AGAR</name>
<evidence type="ECO:0000256" key="1">
    <source>
        <dbReference type="ARBA" id="ARBA00023002"/>
    </source>
</evidence>
<dbReference type="PANTHER" id="PTHR10696">
    <property type="entry name" value="GAMMA-BUTYROBETAINE HYDROXYLASE-RELATED"/>
    <property type="match status" value="1"/>
</dbReference>
<protein>
    <recommendedName>
        <fullName evidence="3">TauD/TfdA-like domain-containing protein</fullName>
    </recommendedName>
</protein>
<dbReference type="AlphaFoldDB" id="A0A8H5HJG5"/>
<comment type="caution">
    <text evidence="4">The sequence shown here is derived from an EMBL/GenBank/DDBJ whole genome shotgun (WGS) entry which is preliminary data.</text>
</comment>
<evidence type="ECO:0000313" key="5">
    <source>
        <dbReference type="Proteomes" id="UP000518752"/>
    </source>
</evidence>
<feature type="region of interest" description="Disordered" evidence="2">
    <location>
        <begin position="1"/>
        <end position="20"/>
    </location>
</feature>
<keyword evidence="5" id="KW-1185">Reference proteome</keyword>
<dbReference type="GO" id="GO:0016491">
    <property type="term" value="F:oxidoreductase activity"/>
    <property type="evidence" value="ECO:0007669"/>
    <property type="project" value="UniProtKB-KW"/>
</dbReference>
<proteinExistence type="predicted"/>
<dbReference type="Gene3D" id="3.60.130.10">
    <property type="entry name" value="Clavaminate synthase-like"/>
    <property type="match status" value="1"/>
</dbReference>
<keyword evidence="1" id="KW-0560">Oxidoreductase</keyword>
<dbReference type="SUPFAM" id="SSF51197">
    <property type="entry name" value="Clavaminate synthase-like"/>
    <property type="match status" value="1"/>
</dbReference>
<accession>A0A8H5HJG5</accession>
<dbReference type="InterPro" id="IPR003819">
    <property type="entry name" value="TauD/TfdA-like"/>
</dbReference>
<dbReference type="InterPro" id="IPR042098">
    <property type="entry name" value="TauD-like_sf"/>
</dbReference>
<dbReference type="EMBL" id="JAACJN010000043">
    <property type="protein sequence ID" value="KAF5384478.1"/>
    <property type="molecule type" value="Genomic_DNA"/>
</dbReference>
<dbReference type="OrthoDB" id="408743at2759"/>
<dbReference type="Proteomes" id="UP000518752">
    <property type="component" value="Unassembled WGS sequence"/>
</dbReference>
<evidence type="ECO:0000256" key="2">
    <source>
        <dbReference type="SAM" id="MobiDB-lite"/>
    </source>
</evidence>
<reference evidence="4 5" key="1">
    <citation type="journal article" date="2020" name="ISME J.">
        <title>Uncovering the hidden diversity of litter-decomposition mechanisms in mushroom-forming fungi.</title>
        <authorList>
            <person name="Floudas D."/>
            <person name="Bentzer J."/>
            <person name="Ahren D."/>
            <person name="Johansson T."/>
            <person name="Persson P."/>
            <person name="Tunlid A."/>
        </authorList>
    </citation>
    <scope>NUCLEOTIDE SEQUENCE [LARGE SCALE GENOMIC DNA]</scope>
    <source>
        <strain evidence="4 5">CBS 406.79</strain>
    </source>
</reference>
<feature type="domain" description="TauD/TfdA-like" evidence="3">
    <location>
        <begin position="65"/>
        <end position="274"/>
    </location>
</feature>
<organism evidence="4 5">
    <name type="scientific">Collybiopsis confluens</name>
    <dbReference type="NCBI Taxonomy" id="2823264"/>
    <lineage>
        <taxon>Eukaryota</taxon>
        <taxon>Fungi</taxon>
        <taxon>Dikarya</taxon>
        <taxon>Basidiomycota</taxon>
        <taxon>Agaricomycotina</taxon>
        <taxon>Agaricomycetes</taxon>
        <taxon>Agaricomycetidae</taxon>
        <taxon>Agaricales</taxon>
        <taxon>Marasmiineae</taxon>
        <taxon>Omphalotaceae</taxon>
        <taxon>Collybiopsis</taxon>
    </lineage>
</organism>